<evidence type="ECO:0000256" key="1">
    <source>
        <dbReference type="ARBA" id="ARBA00038240"/>
    </source>
</evidence>
<dbReference type="AlphaFoldDB" id="A0A7X3LKR6"/>
<dbReference type="PANTHER" id="PTHR21064">
    <property type="entry name" value="AMINOGLYCOSIDE PHOSPHOTRANSFERASE DOMAIN-CONTAINING PROTEIN-RELATED"/>
    <property type="match status" value="1"/>
</dbReference>
<comment type="similarity">
    <text evidence="1">Belongs to the pseudomonas-type ThrB family.</text>
</comment>
<organism evidence="3 4">
    <name type="scientific">Paenibacillus dendrobii</name>
    <dbReference type="NCBI Taxonomy" id="2691084"/>
    <lineage>
        <taxon>Bacteria</taxon>
        <taxon>Bacillati</taxon>
        <taxon>Bacillota</taxon>
        <taxon>Bacilli</taxon>
        <taxon>Bacillales</taxon>
        <taxon>Paenibacillaceae</taxon>
        <taxon>Paenibacillus</taxon>
    </lineage>
</organism>
<sequence>MNEAFNADTEDSRRLLLVQAEAALTAALEQYDLHEENLIFLQVSEHVTYKIEDGAASSYLLRIHPGSASSREISSELEWLDDLSANHGLTVPTGVANLEGSYVTEVETERGQSWKVSVLRWIEGEHWEGNFNESLVRKMGVLLARMHEAAQTFHPSEGFIRPTWGIERFEQEVDRLQKHYRCFLTAEEFGLYEQAASKITAHMSGMPRDGHRFGMIHADFHQGNLVFKDGESFPIDFGRCGYGYYAYDLAQAFIGLYPAQRQMFLDGYESLLPLPSDSDAVHSLETFFIKSLIENQSFHAPHPWEAAELRESKPYSLSLIRHYLDGKPFLFNAIPV</sequence>
<protein>
    <submittedName>
        <fullName evidence="3">Phosphotransferase</fullName>
    </submittedName>
</protein>
<evidence type="ECO:0000259" key="2">
    <source>
        <dbReference type="Pfam" id="PF01636"/>
    </source>
</evidence>
<dbReference type="Gene3D" id="3.90.1200.10">
    <property type="match status" value="1"/>
</dbReference>
<dbReference type="InterPro" id="IPR011009">
    <property type="entry name" value="Kinase-like_dom_sf"/>
</dbReference>
<evidence type="ECO:0000313" key="4">
    <source>
        <dbReference type="Proteomes" id="UP000460318"/>
    </source>
</evidence>
<name>A0A7X3LKR6_9BACL</name>
<keyword evidence="4" id="KW-1185">Reference proteome</keyword>
<feature type="domain" description="Aminoglycoside phosphotransferase" evidence="2">
    <location>
        <begin position="46"/>
        <end position="268"/>
    </location>
</feature>
<gene>
    <name evidence="3" type="ORF">GRF59_24980</name>
</gene>
<dbReference type="GO" id="GO:0019202">
    <property type="term" value="F:amino acid kinase activity"/>
    <property type="evidence" value="ECO:0007669"/>
    <property type="project" value="TreeGrafter"/>
</dbReference>
<proteinExistence type="inferred from homology"/>
<dbReference type="EMBL" id="WUBI01000005">
    <property type="protein sequence ID" value="MWV46868.1"/>
    <property type="molecule type" value="Genomic_DNA"/>
</dbReference>
<dbReference type="RefSeq" id="WP_160500462.1">
    <property type="nucleotide sequence ID" value="NZ_WUBI01000005.1"/>
</dbReference>
<keyword evidence="3" id="KW-0808">Transferase</keyword>
<dbReference type="SUPFAM" id="SSF56112">
    <property type="entry name" value="Protein kinase-like (PK-like)"/>
    <property type="match status" value="1"/>
</dbReference>
<dbReference type="PANTHER" id="PTHR21064:SF6">
    <property type="entry name" value="AMINOGLYCOSIDE PHOSPHOTRANSFERASE DOMAIN-CONTAINING PROTEIN"/>
    <property type="match status" value="1"/>
</dbReference>
<dbReference type="Proteomes" id="UP000460318">
    <property type="component" value="Unassembled WGS sequence"/>
</dbReference>
<dbReference type="Pfam" id="PF01636">
    <property type="entry name" value="APH"/>
    <property type="match status" value="1"/>
</dbReference>
<comment type="caution">
    <text evidence="3">The sequence shown here is derived from an EMBL/GenBank/DDBJ whole genome shotgun (WGS) entry which is preliminary data.</text>
</comment>
<dbReference type="InterPro" id="IPR050249">
    <property type="entry name" value="Pseudomonas-type_ThrB"/>
</dbReference>
<reference evidence="3 4" key="1">
    <citation type="submission" date="2019-12" db="EMBL/GenBank/DDBJ databases">
        <title>Paenibacillus sp. nov., an endophytic bacterium isolated from the stem of Dendrobium.</title>
        <authorList>
            <person name="Zhao R."/>
        </authorList>
    </citation>
    <scope>NUCLEOTIDE SEQUENCE [LARGE SCALE GENOMIC DNA]</scope>
    <source>
        <strain evidence="3 4">HJL G12</strain>
    </source>
</reference>
<evidence type="ECO:0000313" key="3">
    <source>
        <dbReference type="EMBL" id="MWV46868.1"/>
    </source>
</evidence>
<accession>A0A7X3LKR6</accession>
<dbReference type="InterPro" id="IPR002575">
    <property type="entry name" value="Aminoglycoside_PTrfase"/>
</dbReference>